<evidence type="ECO:0000313" key="1">
    <source>
        <dbReference type="EMBL" id="KAJ1148834.1"/>
    </source>
</evidence>
<protein>
    <submittedName>
        <fullName evidence="1">Uncharacterized protein</fullName>
    </submittedName>
</protein>
<reference evidence="1" key="1">
    <citation type="journal article" date="2022" name="bioRxiv">
        <title>Sequencing and chromosome-scale assembly of the giantPleurodeles waltlgenome.</title>
        <authorList>
            <person name="Brown T."/>
            <person name="Elewa A."/>
            <person name="Iarovenko S."/>
            <person name="Subramanian E."/>
            <person name="Araus A.J."/>
            <person name="Petzold A."/>
            <person name="Susuki M."/>
            <person name="Suzuki K.-i.T."/>
            <person name="Hayashi T."/>
            <person name="Toyoda A."/>
            <person name="Oliveira C."/>
            <person name="Osipova E."/>
            <person name="Leigh N.D."/>
            <person name="Simon A."/>
            <person name="Yun M.H."/>
        </authorList>
    </citation>
    <scope>NUCLEOTIDE SEQUENCE</scope>
    <source>
        <strain evidence="1">20211129_DDA</strain>
        <tissue evidence="1">Liver</tissue>
    </source>
</reference>
<proteinExistence type="predicted"/>
<gene>
    <name evidence="1" type="ORF">NDU88_001660</name>
</gene>
<dbReference type="Proteomes" id="UP001066276">
    <property type="component" value="Chromosome 5"/>
</dbReference>
<evidence type="ECO:0000313" key="2">
    <source>
        <dbReference type="Proteomes" id="UP001066276"/>
    </source>
</evidence>
<organism evidence="1 2">
    <name type="scientific">Pleurodeles waltl</name>
    <name type="common">Iberian ribbed newt</name>
    <dbReference type="NCBI Taxonomy" id="8319"/>
    <lineage>
        <taxon>Eukaryota</taxon>
        <taxon>Metazoa</taxon>
        <taxon>Chordata</taxon>
        <taxon>Craniata</taxon>
        <taxon>Vertebrata</taxon>
        <taxon>Euteleostomi</taxon>
        <taxon>Amphibia</taxon>
        <taxon>Batrachia</taxon>
        <taxon>Caudata</taxon>
        <taxon>Salamandroidea</taxon>
        <taxon>Salamandridae</taxon>
        <taxon>Pleurodelinae</taxon>
        <taxon>Pleurodeles</taxon>
    </lineage>
</organism>
<dbReference type="AlphaFoldDB" id="A0AAV7RC87"/>
<dbReference type="EMBL" id="JANPWB010000009">
    <property type="protein sequence ID" value="KAJ1148834.1"/>
    <property type="molecule type" value="Genomic_DNA"/>
</dbReference>
<name>A0AAV7RC87_PLEWA</name>
<keyword evidence="2" id="KW-1185">Reference proteome</keyword>
<accession>A0AAV7RC87</accession>
<sequence>MLGVSMLTQQEGAVALLQSREEDGAVDEAGLLEVHRRIEVTWNRVDNLVRKDHRQRLHLEGKRSGAC</sequence>
<comment type="caution">
    <text evidence="1">The sequence shown here is derived from an EMBL/GenBank/DDBJ whole genome shotgun (WGS) entry which is preliminary data.</text>
</comment>